<feature type="chain" id="PRO_5035595535" description="Kazal-like domain-containing protein" evidence="7">
    <location>
        <begin position="21"/>
        <end position="375"/>
    </location>
</feature>
<name>A0A811L8X7_9BILA</name>
<dbReference type="InterPro" id="IPR019577">
    <property type="entry name" value="SPARC/Testican_Ca-bd-dom"/>
</dbReference>
<dbReference type="SUPFAM" id="SSF100895">
    <property type="entry name" value="Kazal-type serine protease inhibitors"/>
    <property type="match status" value="1"/>
</dbReference>
<dbReference type="AlphaFoldDB" id="A0A811L8X7"/>
<dbReference type="OrthoDB" id="5986054at2759"/>
<keyword evidence="3 7" id="KW-0732">Signal</keyword>
<dbReference type="InterPro" id="IPR011992">
    <property type="entry name" value="EF-hand-dom_pair"/>
</dbReference>
<evidence type="ECO:0000256" key="4">
    <source>
        <dbReference type="ARBA" id="ARBA00022837"/>
    </source>
</evidence>
<dbReference type="InterPro" id="IPR018247">
    <property type="entry name" value="EF_Hand_1_Ca_BS"/>
</dbReference>
<sequence length="375" mass="43798">MVILRHGIVELSLIVGLCQAVNIMVCHKINCTKYGVDWVCGSDGNDYLNRCELNRMRCFGMAVEEVKAGKCKEANSHTSTSIQTCSDYKMDSTQQILLKYWKVKYFNQFGVFSGYPNVLDYMFSLIDLNIDNRISFSEWNHGILEEKQVKVMKLEPKCIQRIVKYCDFDYSRAIERKEWLECFEDTINSFKKLDINTPKSSLISTLVPLKHSKLFSSISVQENKPWTSGTTWSKHNSTSTYEVAHKIRSEVCHGEKRRRFLQLLFTQFRAELQSFGVVLDGTLSANRRHSAEWKFRQMDGNKDNYLTHHEYQPFRKVIRHWEGVKRCGRSFIRICDSNNDKKISFQEWTECTVVAFDQTKIMPKSNPLLYLLNFG</sequence>
<dbReference type="PROSITE" id="PS00018">
    <property type="entry name" value="EF_HAND_1"/>
    <property type="match status" value="2"/>
</dbReference>
<evidence type="ECO:0000256" key="2">
    <source>
        <dbReference type="ARBA" id="ARBA00022525"/>
    </source>
</evidence>
<dbReference type="Pfam" id="PF10591">
    <property type="entry name" value="SPARC_Ca_bdg"/>
    <property type="match status" value="2"/>
</dbReference>
<evidence type="ECO:0000313" key="9">
    <source>
        <dbReference type="EMBL" id="CAD5223738.1"/>
    </source>
</evidence>
<organism evidence="9 10">
    <name type="scientific">Bursaphelenchus okinawaensis</name>
    <dbReference type="NCBI Taxonomy" id="465554"/>
    <lineage>
        <taxon>Eukaryota</taxon>
        <taxon>Metazoa</taxon>
        <taxon>Ecdysozoa</taxon>
        <taxon>Nematoda</taxon>
        <taxon>Chromadorea</taxon>
        <taxon>Rhabditida</taxon>
        <taxon>Tylenchina</taxon>
        <taxon>Tylenchomorpha</taxon>
        <taxon>Aphelenchoidea</taxon>
        <taxon>Aphelenchoididae</taxon>
        <taxon>Bursaphelenchus</taxon>
    </lineage>
</organism>
<dbReference type="SUPFAM" id="SSF47473">
    <property type="entry name" value="EF-hand"/>
    <property type="match status" value="2"/>
</dbReference>
<dbReference type="CDD" id="cd16234">
    <property type="entry name" value="EFh_SPARC_SMOC"/>
    <property type="match status" value="1"/>
</dbReference>
<dbReference type="Proteomes" id="UP000783686">
    <property type="component" value="Unassembled WGS sequence"/>
</dbReference>
<dbReference type="Pfam" id="PF07648">
    <property type="entry name" value="Kazal_2"/>
    <property type="match status" value="1"/>
</dbReference>
<accession>A0A811L8X7</accession>
<dbReference type="GO" id="GO:0050840">
    <property type="term" value="F:extracellular matrix binding"/>
    <property type="evidence" value="ECO:0007669"/>
    <property type="project" value="TreeGrafter"/>
</dbReference>
<comment type="caution">
    <text evidence="9">The sequence shown here is derived from an EMBL/GenBank/DDBJ whole genome shotgun (WGS) entry which is preliminary data.</text>
</comment>
<feature type="signal peptide" evidence="7">
    <location>
        <begin position="1"/>
        <end position="20"/>
    </location>
</feature>
<keyword evidence="5" id="KW-1015">Disulfide bond</keyword>
<dbReference type="EMBL" id="CAJFCW020000005">
    <property type="protein sequence ID" value="CAG9118641.1"/>
    <property type="molecule type" value="Genomic_DNA"/>
</dbReference>
<proteinExistence type="predicted"/>
<dbReference type="PROSITE" id="PS51465">
    <property type="entry name" value="KAZAL_2"/>
    <property type="match status" value="1"/>
</dbReference>
<evidence type="ECO:0000256" key="7">
    <source>
        <dbReference type="SAM" id="SignalP"/>
    </source>
</evidence>
<evidence type="ECO:0000256" key="6">
    <source>
        <dbReference type="ARBA" id="ARBA00023180"/>
    </source>
</evidence>
<keyword evidence="10" id="KW-1185">Reference proteome</keyword>
<evidence type="ECO:0000313" key="10">
    <source>
        <dbReference type="Proteomes" id="UP000614601"/>
    </source>
</evidence>
<dbReference type="Gene3D" id="1.10.238.10">
    <property type="entry name" value="EF-hand"/>
    <property type="match status" value="2"/>
</dbReference>
<dbReference type="InterPro" id="IPR036058">
    <property type="entry name" value="Kazal_dom_sf"/>
</dbReference>
<evidence type="ECO:0000256" key="1">
    <source>
        <dbReference type="ARBA" id="ARBA00004613"/>
    </source>
</evidence>
<protein>
    <recommendedName>
        <fullName evidence="8">Kazal-like domain-containing protein</fullName>
    </recommendedName>
</protein>
<evidence type="ECO:0000259" key="8">
    <source>
        <dbReference type="PROSITE" id="PS51465"/>
    </source>
</evidence>
<dbReference type="InterPro" id="IPR002350">
    <property type="entry name" value="Kazal_dom"/>
</dbReference>
<dbReference type="Gene3D" id="3.30.60.30">
    <property type="match status" value="1"/>
</dbReference>
<feature type="domain" description="Kazal-like" evidence="8">
    <location>
        <begin position="20"/>
        <end position="73"/>
    </location>
</feature>
<dbReference type="GO" id="GO:0005518">
    <property type="term" value="F:collagen binding"/>
    <property type="evidence" value="ECO:0007669"/>
    <property type="project" value="TreeGrafter"/>
</dbReference>
<dbReference type="SMART" id="SM00280">
    <property type="entry name" value="KAZAL"/>
    <property type="match status" value="1"/>
</dbReference>
<dbReference type="Proteomes" id="UP000614601">
    <property type="component" value="Unassembled WGS sequence"/>
</dbReference>
<dbReference type="GO" id="GO:0005615">
    <property type="term" value="C:extracellular space"/>
    <property type="evidence" value="ECO:0007669"/>
    <property type="project" value="TreeGrafter"/>
</dbReference>
<dbReference type="CDD" id="cd00104">
    <property type="entry name" value="KAZAL_FS"/>
    <property type="match status" value="1"/>
</dbReference>
<gene>
    <name evidence="9" type="ORF">BOKJ2_LOCUS10508</name>
</gene>
<evidence type="ECO:0000256" key="5">
    <source>
        <dbReference type="ARBA" id="ARBA00023157"/>
    </source>
</evidence>
<dbReference type="PANTHER" id="PTHR13866:SF14">
    <property type="entry name" value="BM-40"/>
    <property type="match status" value="1"/>
</dbReference>
<keyword evidence="6" id="KW-0325">Glycoprotein</keyword>
<dbReference type="PANTHER" id="PTHR13866">
    <property type="entry name" value="SPARC OSTEONECTIN"/>
    <property type="match status" value="1"/>
</dbReference>
<reference evidence="9" key="1">
    <citation type="submission" date="2020-09" db="EMBL/GenBank/DDBJ databases">
        <authorList>
            <person name="Kikuchi T."/>
        </authorList>
    </citation>
    <scope>NUCLEOTIDE SEQUENCE</scope>
    <source>
        <strain evidence="9">SH1</strain>
    </source>
</reference>
<keyword evidence="2" id="KW-0964">Secreted</keyword>
<comment type="subcellular location">
    <subcellularLocation>
        <location evidence="1">Secreted</location>
    </subcellularLocation>
</comment>
<keyword evidence="4" id="KW-0106">Calcium</keyword>
<dbReference type="EMBL" id="CAJFDH010000005">
    <property type="protein sequence ID" value="CAD5223738.1"/>
    <property type="molecule type" value="Genomic_DNA"/>
</dbReference>
<evidence type="ECO:0000256" key="3">
    <source>
        <dbReference type="ARBA" id="ARBA00022729"/>
    </source>
</evidence>
<dbReference type="GO" id="GO:0005509">
    <property type="term" value="F:calcium ion binding"/>
    <property type="evidence" value="ECO:0007669"/>
    <property type="project" value="InterPro"/>
</dbReference>